<evidence type="ECO:0000259" key="7">
    <source>
        <dbReference type="PROSITE" id="PS50850"/>
    </source>
</evidence>
<comment type="subcellular location">
    <subcellularLocation>
        <location evidence="1">Cell membrane</location>
        <topology evidence="1">Multi-pass membrane protein</topology>
    </subcellularLocation>
</comment>
<evidence type="ECO:0000256" key="3">
    <source>
        <dbReference type="ARBA" id="ARBA00022692"/>
    </source>
</evidence>
<dbReference type="InterPro" id="IPR011701">
    <property type="entry name" value="MFS"/>
</dbReference>
<evidence type="ECO:0000256" key="5">
    <source>
        <dbReference type="ARBA" id="ARBA00023136"/>
    </source>
</evidence>
<feature type="transmembrane region" description="Helical" evidence="6">
    <location>
        <begin position="339"/>
        <end position="358"/>
    </location>
</feature>
<dbReference type="RefSeq" id="WP_067553776.1">
    <property type="nucleotide sequence ID" value="NZ_LPXN01000085.1"/>
</dbReference>
<feature type="transmembrane region" description="Helical" evidence="6">
    <location>
        <begin position="275"/>
        <end position="293"/>
    </location>
</feature>
<feature type="transmembrane region" description="Helical" evidence="6">
    <location>
        <begin position="370"/>
        <end position="392"/>
    </location>
</feature>
<evidence type="ECO:0000256" key="2">
    <source>
        <dbReference type="ARBA" id="ARBA00022475"/>
    </source>
</evidence>
<dbReference type="OrthoDB" id="9773957at2"/>
<keyword evidence="9" id="KW-1185">Reference proteome</keyword>
<dbReference type="SUPFAM" id="SSF103473">
    <property type="entry name" value="MFS general substrate transporter"/>
    <property type="match status" value="1"/>
</dbReference>
<organism evidence="8 9">
    <name type="scientific">Oceanibaculum pacificum</name>
    <dbReference type="NCBI Taxonomy" id="580166"/>
    <lineage>
        <taxon>Bacteria</taxon>
        <taxon>Pseudomonadati</taxon>
        <taxon>Pseudomonadota</taxon>
        <taxon>Alphaproteobacteria</taxon>
        <taxon>Rhodospirillales</taxon>
        <taxon>Oceanibaculaceae</taxon>
        <taxon>Oceanibaculum</taxon>
    </lineage>
</organism>
<dbReference type="EMBL" id="LPXN01000085">
    <property type="protein sequence ID" value="KZD10585.1"/>
    <property type="molecule type" value="Genomic_DNA"/>
</dbReference>
<reference evidence="8 9" key="1">
    <citation type="submission" date="2015-12" db="EMBL/GenBank/DDBJ databases">
        <title>Genome sequence of Oceanibaculum pacificum MCCC 1A02656.</title>
        <authorList>
            <person name="Lu L."/>
            <person name="Lai Q."/>
            <person name="Shao Z."/>
            <person name="Qian P."/>
        </authorList>
    </citation>
    <scope>NUCLEOTIDE SEQUENCE [LARGE SCALE GENOMIC DNA]</scope>
    <source>
        <strain evidence="8 9">MCCC 1A02656</strain>
    </source>
</reference>
<proteinExistence type="predicted"/>
<keyword evidence="5 6" id="KW-0472">Membrane</keyword>
<dbReference type="InterPro" id="IPR020846">
    <property type="entry name" value="MFS_dom"/>
</dbReference>
<feature type="transmembrane region" description="Helical" evidence="6">
    <location>
        <begin position="132"/>
        <end position="155"/>
    </location>
</feature>
<protein>
    <submittedName>
        <fullName evidence="8">Permease</fullName>
    </submittedName>
</protein>
<gene>
    <name evidence="8" type="ORF">AUP43_18295</name>
</gene>
<accession>A0A154WAT8</accession>
<dbReference type="GO" id="GO:0005886">
    <property type="term" value="C:plasma membrane"/>
    <property type="evidence" value="ECO:0007669"/>
    <property type="project" value="UniProtKB-SubCell"/>
</dbReference>
<dbReference type="PROSITE" id="PS50850">
    <property type="entry name" value="MFS"/>
    <property type="match status" value="1"/>
</dbReference>
<comment type="caution">
    <text evidence="8">The sequence shown here is derived from an EMBL/GenBank/DDBJ whole genome shotgun (WGS) entry which is preliminary data.</text>
</comment>
<name>A0A154WAT8_9PROT</name>
<keyword evidence="2" id="KW-1003">Cell membrane</keyword>
<dbReference type="PANTHER" id="PTHR43124">
    <property type="entry name" value="PURINE EFFLUX PUMP PBUE"/>
    <property type="match status" value="1"/>
</dbReference>
<feature type="transmembrane region" description="Helical" evidence="6">
    <location>
        <begin position="209"/>
        <end position="230"/>
    </location>
</feature>
<feature type="transmembrane region" description="Helical" evidence="6">
    <location>
        <begin position="161"/>
        <end position="181"/>
    </location>
</feature>
<dbReference type="Pfam" id="PF07690">
    <property type="entry name" value="MFS_1"/>
    <property type="match status" value="1"/>
</dbReference>
<feature type="transmembrane region" description="Helical" evidence="6">
    <location>
        <begin position="299"/>
        <end position="319"/>
    </location>
</feature>
<evidence type="ECO:0000313" key="8">
    <source>
        <dbReference type="EMBL" id="KZD10585.1"/>
    </source>
</evidence>
<feature type="transmembrane region" description="Helical" evidence="6">
    <location>
        <begin position="41"/>
        <end position="65"/>
    </location>
</feature>
<evidence type="ECO:0000256" key="1">
    <source>
        <dbReference type="ARBA" id="ARBA00004651"/>
    </source>
</evidence>
<evidence type="ECO:0000256" key="4">
    <source>
        <dbReference type="ARBA" id="ARBA00022989"/>
    </source>
</evidence>
<feature type="transmembrane region" description="Helical" evidence="6">
    <location>
        <begin position="77"/>
        <end position="96"/>
    </location>
</feature>
<dbReference type="Proteomes" id="UP000076400">
    <property type="component" value="Unassembled WGS sequence"/>
</dbReference>
<evidence type="ECO:0000256" key="6">
    <source>
        <dbReference type="SAM" id="Phobius"/>
    </source>
</evidence>
<dbReference type="AlphaFoldDB" id="A0A154WAT8"/>
<feature type="transmembrane region" description="Helical" evidence="6">
    <location>
        <begin position="250"/>
        <end position="268"/>
    </location>
</feature>
<keyword evidence="3 6" id="KW-0812">Transmembrane</keyword>
<dbReference type="STRING" id="580166.AUP43_18295"/>
<evidence type="ECO:0000313" key="9">
    <source>
        <dbReference type="Proteomes" id="UP000076400"/>
    </source>
</evidence>
<sequence>MRATTRAVAVLTFAVVLSQFFRSYLAVIAPEVMQELSLTPAMFGWLSSTFFLSFAGAQIPVGIAFDRFGVGRPVTALLGLGVVSAGLIAVTHSYTLALVAQAGLGLACAPLFMALVYYASHHLPEQRFVQTITLTSAIGTAGAFMAAAPLGWATYLFGWRSALAMAALLTLVTLLGVWRFVRDARPAGQVPESAGETVRGCLALLRVPALWTLIPACLVLAAGITFRNAWGGPYLADVYAMDAVQRGEAMTVASLCGLLSAFAVPLLVRRWNAKRIASIWLAVSVLAAAALTAVPDGGVVPSVALIALLFTIGNIHPLLMAQGKSVLDPAVRGRGFGLLNSFVFLGYGIAAAGFGRIAEAAGNAGLPPAGIFAWIFAAAALALLLGLVPYLFSPHGGQRGGQPGAC</sequence>
<dbReference type="InterPro" id="IPR036259">
    <property type="entry name" value="MFS_trans_sf"/>
</dbReference>
<dbReference type="Gene3D" id="1.20.1250.20">
    <property type="entry name" value="MFS general substrate transporter like domains"/>
    <property type="match status" value="1"/>
</dbReference>
<dbReference type="PANTHER" id="PTHR43124:SF3">
    <property type="entry name" value="CHLORAMPHENICOL EFFLUX PUMP RV0191"/>
    <property type="match status" value="1"/>
</dbReference>
<feature type="transmembrane region" description="Helical" evidence="6">
    <location>
        <begin position="102"/>
        <end position="120"/>
    </location>
</feature>
<dbReference type="GO" id="GO:0022857">
    <property type="term" value="F:transmembrane transporter activity"/>
    <property type="evidence" value="ECO:0007669"/>
    <property type="project" value="InterPro"/>
</dbReference>
<feature type="domain" description="Major facilitator superfamily (MFS) profile" evidence="7">
    <location>
        <begin position="7"/>
        <end position="397"/>
    </location>
</feature>
<keyword evidence="4 6" id="KW-1133">Transmembrane helix</keyword>
<dbReference type="InterPro" id="IPR050189">
    <property type="entry name" value="MFS_Efflux_Transporters"/>
</dbReference>